<accession>A0ACB8U7W0</accession>
<keyword evidence="2" id="KW-1185">Reference proteome</keyword>
<evidence type="ECO:0000313" key="1">
    <source>
        <dbReference type="EMBL" id="KAI0090467.1"/>
    </source>
</evidence>
<proteinExistence type="predicted"/>
<evidence type="ECO:0000313" key="2">
    <source>
        <dbReference type="Proteomes" id="UP001055072"/>
    </source>
</evidence>
<protein>
    <submittedName>
        <fullName evidence="1">Uncharacterized protein</fullName>
    </submittedName>
</protein>
<organism evidence="1 2">
    <name type="scientific">Irpex rosettiformis</name>
    <dbReference type="NCBI Taxonomy" id="378272"/>
    <lineage>
        <taxon>Eukaryota</taxon>
        <taxon>Fungi</taxon>
        <taxon>Dikarya</taxon>
        <taxon>Basidiomycota</taxon>
        <taxon>Agaricomycotina</taxon>
        <taxon>Agaricomycetes</taxon>
        <taxon>Polyporales</taxon>
        <taxon>Irpicaceae</taxon>
        <taxon>Irpex</taxon>
    </lineage>
</organism>
<gene>
    <name evidence="1" type="ORF">BDY19DRAFT_773537</name>
</gene>
<sequence length="227" mass="24706">MTTTATDIPLDPSSPVILPDSNTGGSTTLNVIAIVAPLVLGTGILIWGFLLFMGVMQRSHPSSGSAGSHASDREKAASLHEPELVEVELLCASYNKHCGENSHPLSVELLKQGDTSTSPGRQSSRKLRKASKSRKLQKKERPGASPLQTVATARPAQVTVLIAMPTADPSRHAHWEHCDIGTRNVLYKADIDDEPKIERVKTQVEELSYDVGHRDIYYNGAASYYMF</sequence>
<reference evidence="1" key="1">
    <citation type="journal article" date="2021" name="Environ. Microbiol.">
        <title>Gene family expansions and transcriptome signatures uncover fungal adaptations to wood decay.</title>
        <authorList>
            <person name="Hage H."/>
            <person name="Miyauchi S."/>
            <person name="Viragh M."/>
            <person name="Drula E."/>
            <person name="Min B."/>
            <person name="Chaduli D."/>
            <person name="Navarro D."/>
            <person name="Favel A."/>
            <person name="Norest M."/>
            <person name="Lesage-Meessen L."/>
            <person name="Balint B."/>
            <person name="Merenyi Z."/>
            <person name="de Eugenio L."/>
            <person name="Morin E."/>
            <person name="Martinez A.T."/>
            <person name="Baldrian P."/>
            <person name="Stursova M."/>
            <person name="Martinez M.J."/>
            <person name="Novotny C."/>
            <person name="Magnuson J.K."/>
            <person name="Spatafora J.W."/>
            <person name="Maurice S."/>
            <person name="Pangilinan J."/>
            <person name="Andreopoulos W."/>
            <person name="LaButti K."/>
            <person name="Hundley H."/>
            <person name="Na H."/>
            <person name="Kuo A."/>
            <person name="Barry K."/>
            <person name="Lipzen A."/>
            <person name="Henrissat B."/>
            <person name="Riley R."/>
            <person name="Ahrendt S."/>
            <person name="Nagy L.G."/>
            <person name="Grigoriev I.V."/>
            <person name="Martin F."/>
            <person name="Rosso M.N."/>
        </authorList>
    </citation>
    <scope>NUCLEOTIDE SEQUENCE</scope>
    <source>
        <strain evidence="1">CBS 384.51</strain>
    </source>
</reference>
<dbReference type="Proteomes" id="UP001055072">
    <property type="component" value="Unassembled WGS sequence"/>
</dbReference>
<name>A0ACB8U7W0_9APHY</name>
<comment type="caution">
    <text evidence="1">The sequence shown here is derived from an EMBL/GenBank/DDBJ whole genome shotgun (WGS) entry which is preliminary data.</text>
</comment>
<dbReference type="EMBL" id="MU274908">
    <property type="protein sequence ID" value="KAI0090467.1"/>
    <property type="molecule type" value="Genomic_DNA"/>
</dbReference>